<dbReference type="AlphaFoldDB" id="A0A812KIP9"/>
<sequence length="121" mass="13010">MCIPSQSAQRAKAVTPISWYWSFMTATGALTQLEATSLLLELLRLKTPTVEANGVPPVIHGLNMKPAQQSLNTSQIISIPQPCDPSRVVTGSPEFARAANPSRNSDSTVSLTLHPEIIGEE</sequence>
<organism evidence="1 2">
    <name type="scientific">Symbiodinium natans</name>
    <dbReference type="NCBI Taxonomy" id="878477"/>
    <lineage>
        <taxon>Eukaryota</taxon>
        <taxon>Sar</taxon>
        <taxon>Alveolata</taxon>
        <taxon>Dinophyceae</taxon>
        <taxon>Suessiales</taxon>
        <taxon>Symbiodiniaceae</taxon>
        <taxon>Symbiodinium</taxon>
    </lineage>
</organism>
<dbReference type="EMBL" id="CAJNDS010000683">
    <property type="protein sequence ID" value="CAE7227967.1"/>
    <property type="molecule type" value="Genomic_DNA"/>
</dbReference>
<evidence type="ECO:0000313" key="1">
    <source>
        <dbReference type="EMBL" id="CAE7227967.1"/>
    </source>
</evidence>
<evidence type="ECO:0000313" key="2">
    <source>
        <dbReference type="Proteomes" id="UP000604046"/>
    </source>
</evidence>
<gene>
    <name evidence="1" type="ORF">SNAT2548_LOCUS9034</name>
</gene>
<comment type="caution">
    <text evidence="1">The sequence shown here is derived from an EMBL/GenBank/DDBJ whole genome shotgun (WGS) entry which is preliminary data.</text>
</comment>
<reference evidence="1" key="1">
    <citation type="submission" date="2021-02" db="EMBL/GenBank/DDBJ databases">
        <authorList>
            <person name="Dougan E. K."/>
            <person name="Rhodes N."/>
            <person name="Thang M."/>
            <person name="Chan C."/>
        </authorList>
    </citation>
    <scope>NUCLEOTIDE SEQUENCE</scope>
</reference>
<proteinExistence type="predicted"/>
<dbReference type="Proteomes" id="UP000604046">
    <property type="component" value="Unassembled WGS sequence"/>
</dbReference>
<accession>A0A812KIP9</accession>
<name>A0A812KIP9_9DINO</name>
<keyword evidence="2" id="KW-1185">Reference proteome</keyword>
<protein>
    <submittedName>
        <fullName evidence="1">Uncharacterized protein</fullName>
    </submittedName>
</protein>